<protein>
    <submittedName>
        <fullName evidence="3">Conjugal transfer protein TraN</fullName>
    </submittedName>
</protein>
<keyword evidence="4" id="KW-1185">Reference proteome</keyword>
<name>A0ABY6GUZ4_9GAMM</name>
<keyword evidence="2" id="KW-0732">Signal</keyword>
<feature type="signal peptide" evidence="2">
    <location>
        <begin position="1"/>
        <end position="30"/>
    </location>
</feature>
<dbReference type="EMBL" id="CP103300">
    <property type="protein sequence ID" value="UYM15911.1"/>
    <property type="molecule type" value="Genomic_DNA"/>
</dbReference>
<evidence type="ECO:0000256" key="2">
    <source>
        <dbReference type="SAM" id="SignalP"/>
    </source>
</evidence>
<evidence type="ECO:0000313" key="3">
    <source>
        <dbReference type="EMBL" id="UYM15911.1"/>
    </source>
</evidence>
<proteinExistence type="predicted"/>
<gene>
    <name evidence="3" type="primary">traN</name>
    <name evidence="3" type="ORF">NX720_24340</name>
</gene>
<feature type="chain" id="PRO_5046093818" evidence="2">
    <location>
        <begin position="31"/>
        <end position="948"/>
    </location>
</feature>
<dbReference type="InterPro" id="IPR014121">
    <property type="entry name" value="TraN_Ftype"/>
</dbReference>
<dbReference type="Pfam" id="PF06986">
    <property type="entry name" value="F_T4SS_TraN"/>
    <property type="match status" value="2"/>
</dbReference>
<feature type="compositionally biased region" description="Basic and acidic residues" evidence="1">
    <location>
        <begin position="908"/>
        <end position="922"/>
    </location>
</feature>
<accession>A0ABY6GUZ4</accession>
<feature type="compositionally biased region" description="Polar residues" evidence="1">
    <location>
        <begin position="925"/>
        <end position="938"/>
    </location>
</feature>
<evidence type="ECO:0000313" key="4">
    <source>
        <dbReference type="Proteomes" id="UP001163255"/>
    </source>
</evidence>
<evidence type="ECO:0000256" key="1">
    <source>
        <dbReference type="SAM" id="MobiDB-lite"/>
    </source>
</evidence>
<sequence>MLSNGSEPVKYFQLNSLCCLLLFGISTAFAEEATKTFGQHTRSQWLNDINHKTEAVTRNPEPIIGSDPTLIMEKSEDHQHRQQLERFYHHEDFDGLQTFGEHRATQLETEQSPEGEAWRLLNQSPDRYYPDANEHRILGAVELGVNALQHPNTWSKQKHWPTNAQGNPVYDSNAEMSTTIARLRQHFKGCDYQKTLVLKQDRQVHSPDIRECTRALVTDDSVTLNRKIRISPFLEYVSGSGLAGMNSCEGRSVNEGCIQIRLGKDRGADNYYRCGCCIKEETFTVTLPRPEALTRAVIQEARWDDRMQIWINDHKLWQSNGDFPPESGGGCELDENFHLNSPVALDSSLFKSPDHQLTVKIRTSVGDRGEGYALLKLYFDTNQLVDEDRWTPSSELERLHAMKQWQQDGLCSLQFHCLEQMTEAEYSLHGKVIPLHPTLSRQLPSDCKTARAEADCFYYKTTATQQPPDSCAQFANNPDCEFLGSRCLGDSPSQEYGTCYTSEDRYDCGYTGSLNRIGIEESIHCEGQPMKCMLGECQADITDADNTDFASAVSGLHAAKHMAHDMECDPYGGGCQIFSGKACTCKKGIFNMVDCCNLPTNVNFASYMNLLLMGYLFDKSAIHLQSNYPNQLTGQYQKMRESLMQGINKLSQPAKNLWSDVGKSWDKLSEKLWPTPAEVHTQTATAQPIAGELSQEAQSSLLGNMQQQLMRKMAEVVQKILGEDATNLLFRTVGDNLASQSGQLSQQALMLNPAITSAISAVTMLYTAYTMTKLIIQITNKCEDEEFELAAKREMKTCHKVGSYKKSKLLGISSMEYNSYCCFNSPLSRILQVKIRQQLNMGWGSAKHPDCSGITPEVLQIVDWNRIDLSEWLALLKLQNKLPELNADTLKQLNLETLTGKGSRLDFDEQRQDSRQRLEDRYQGITPSQTTNYQSNKADSLRRSKSYP</sequence>
<feature type="region of interest" description="Disordered" evidence="1">
    <location>
        <begin position="908"/>
        <end position="948"/>
    </location>
</feature>
<dbReference type="Proteomes" id="UP001163255">
    <property type="component" value="Chromosome"/>
</dbReference>
<organism evidence="3 4">
    <name type="scientific">Endozoicomonas euniceicola</name>
    <dbReference type="NCBI Taxonomy" id="1234143"/>
    <lineage>
        <taxon>Bacteria</taxon>
        <taxon>Pseudomonadati</taxon>
        <taxon>Pseudomonadota</taxon>
        <taxon>Gammaproteobacteria</taxon>
        <taxon>Oceanospirillales</taxon>
        <taxon>Endozoicomonadaceae</taxon>
        <taxon>Endozoicomonas</taxon>
    </lineage>
</organism>
<dbReference type="RefSeq" id="WP_262598145.1">
    <property type="nucleotide sequence ID" value="NZ_CP103300.1"/>
</dbReference>
<reference evidence="3" key="1">
    <citation type="submission" date="2022-10" db="EMBL/GenBank/DDBJ databases">
        <title>Completed Genome Sequence of two octocoral isolated bacterium, Endozoicomonas euniceicola EF212T and Endozoicomonas gorgoniicola PS125T.</title>
        <authorList>
            <person name="Chiou Y.-J."/>
            <person name="Chen Y.-H."/>
        </authorList>
    </citation>
    <scope>NUCLEOTIDE SEQUENCE</scope>
    <source>
        <strain evidence="3">EF212</strain>
    </source>
</reference>